<dbReference type="EMBL" id="SNRY01001167">
    <property type="protein sequence ID" value="KAA6333004.1"/>
    <property type="molecule type" value="Genomic_DNA"/>
</dbReference>
<accession>A0A5J4RHN2</accession>
<reference evidence="1" key="1">
    <citation type="submission" date="2019-03" db="EMBL/GenBank/DDBJ databases">
        <title>Single cell metagenomics reveals metabolic interactions within the superorganism composed of flagellate Streblomastix strix and complex community of Bacteroidetes bacteria on its surface.</title>
        <authorList>
            <person name="Treitli S.C."/>
            <person name="Kolisko M."/>
            <person name="Husnik F."/>
            <person name="Keeling P."/>
            <person name="Hampl V."/>
        </authorList>
    </citation>
    <scope>NUCLEOTIDE SEQUENCE</scope>
    <source>
        <strain evidence="1">STM</strain>
    </source>
</reference>
<proteinExistence type="predicted"/>
<protein>
    <recommendedName>
        <fullName evidence="2">Response regulatory domain-containing protein</fullName>
    </recommendedName>
</protein>
<dbReference type="AlphaFoldDB" id="A0A5J4RHN2"/>
<dbReference type="InterPro" id="IPR011006">
    <property type="entry name" value="CheY-like_superfamily"/>
</dbReference>
<organism evidence="1">
    <name type="scientific">termite gut metagenome</name>
    <dbReference type="NCBI Taxonomy" id="433724"/>
    <lineage>
        <taxon>unclassified sequences</taxon>
        <taxon>metagenomes</taxon>
        <taxon>organismal metagenomes</taxon>
    </lineage>
</organism>
<dbReference type="SUPFAM" id="SSF52172">
    <property type="entry name" value="CheY-like"/>
    <property type="match status" value="1"/>
</dbReference>
<gene>
    <name evidence="1" type="ORF">EZS27_018539</name>
</gene>
<name>A0A5J4RHN2_9ZZZZ</name>
<sequence length="155" mass="18379">MSKILIIEDEQRKLDNLKDFLKKEFPDVEFEERRSYNSALREIVENHKKYDLVLLDMSMSTYDVSTEELGGVPEPLAGEKILDTMYLNEIPTKAIVVTMYESFVGKKLTEFHLELKNTYSNNYLGYVFFSHKKTDWKLELKKNINSYYDKNINNR</sequence>
<comment type="caution">
    <text evidence="1">The sequence shown here is derived from an EMBL/GenBank/DDBJ whole genome shotgun (WGS) entry which is preliminary data.</text>
</comment>
<evidence type="ECO:0000313" key="1">
    <source>
        <dbReference type="EMBL" id="KAA6333004.1"/>
    </source>
</evidence>
<dbReference type="Gene3D" id="3.40.50.2300">
    <property type="match status" value="1"/>
</dbReference>
<evidence type="ECO:0008006" key="2">
    <source>
        <dbReference type="Google" id="ProtNLM"/>
    </source>
</evidence>